<feature type="transmembrane region" description="Helical" evidence="9">
    <location>
        <begin position="227"/>
        <end position="248"/>
    </location>
</feature>
<dbReference type="Proteomes" id="UP001194746">
    <property type="component" value="Unassembled WGS sequence"/>
</dbReference>
<accession>A0AAD4CSG2</accession>
<feature type="compositionally biased region" description="Polar residues" evidence="8">
    <location>
        <begin position="568"/>
        <end position="595"/>
    </location>
</feature>
<name>A0AAD4CSG2_ASPNN</name>
<feature type="transmembrane region" description="Helical" evidence="9">
    <location>
        <begin position="196"/>
        <end position="221"/>
    </location>
</feature>
<evidence type="ECO:0000256" key="5">
    <source>
        <dbReference type="ARBA" id="ARBA00022989"/>
    </source>
</evidence>
<keyword evidence="4 9" id="KW-0812">Transmembrane</keyword>
<comment type="caution">
    <text evidence="11">The sequence shown here is derived from an EMBL/GenBank/DDBJ whole genome shotgun (WGS) entry which is preliminary data.</text>
</comment>
<keyword evidence="5 9" id="KW-1133">Transmembrane helix</keyword>
<feature type="transmembrane region" description="Helical" evidence="9">
    <location>
        <begin position="163"/>
        <end position="189"/>
    </location>
</feature>
<evidence type="ECO:0000256" key="7">
    <source>
        <dbReference type="ARBA" id="ARBA00038459"/>
    </source>
</evidence>
<feature type="compositionally biased region" description="Basic and acidic residues" evidence="8">
    <location>
        <begin position="601"/>
        <end position="613"/>
    </location>
</feature>
<comment type="similarity">
    <text evidence="7">Belongs to the major facilitator superfamily. DHA1 family. Polyamines/proton antiporter (TC 2.A.1.2.16) subfamily.</text>
</comment>
<dbReference type="GO" id="GO:0005886">
    <property type="term" value="C:plasma membrane"/>
    <property type="evidence" value="ECO:0007669"/>
    <property type="project" value="UniProtKB-SubCell"/>
</dbReference>
<organism evidence="11 12">
    <name type="scientific">Aspergillus nanangensis</name>
    <dbReference type="NCBI Taxonomy" id="2582783"/>
    <lineage>
        <taxon>Eukaryota</taxon>
        <taxon>Fungi</taxon>
        <taxon>Dikarya</taxon>
        <taxon>Ascomycota</taxon>
        <taxon>Pezizomycotina</taxon>
        <taxon>Eurotiomycetes</taxon>
        <taxon>Eurotiomycetidae</taxon>
        <taxon>Eurotiales</taxon>
        <taxon>Aspergillaceae</taxon>
        <taxon>Aspergillus</taxon>
        <taxon>Aspergillus subgen. Circumdati</taxon>
    </lineage>
</organism>
<feature type="transmembrane region" description="Helical" evidence="9">
    <location>
        <begin position="108"/>
        <end position="127"/>
    </location>
</feature>
<dbReference type="PANTHER" id="PTHR23502:SF186">
    <property type="entry name" value="MAJOR FACILITATOR SUPERFAMILY (MFS) PROFILE DOMAIN-CONTAINING PROTEIN"/>
    <property type="match status" value="1"/>
</dbReference>
<dbReference type="InterPro" id="IPR020846">
    <property type="entry name" value="MFS_dom"/>
</dbReference>
<keyword evidence="12" id="KW-1185">Reference proteome</keyword>
<feature type="region of interest" description="Disordered" evidence="8">
    <location>
        <begin position="522"/>
        <end position="613"/>
    </location>
</feature>
<comment type="subcellular location">
    <subcellularLocation>
        <location evidence="1">Cell membrane</location>
        <topology evidence="1">Multi-pass membrane protein</topology>
    </subcellularLocation>
</comment>
<evidence type="ECO:0000256" key="6">
    <source>
        <dbReference type="ARBA" id="ARBA00023136"/>
    </source>
</evidence>
<evidence type="ECO:0000256" key="3">
    <source>
        <dbReference type="ARBA" id="ARBA00022475"/>
    </source>
</evidence>
<reference evidence="11" key="2">
    <citation type="submission" date="2020-02" db="EMBL/GenBank/DDBJ databases">
        <authorList>
            <person name="Gilchrist C.L.M."/>
            <person name="Chooi Y.-H."/>
        </authorList>
    </citation>
    <scope>NUCLEOTIDE SEQUENCE</scope>
    <source>
        <strain evidence="11">MST-FP2251</strain>
    </source>
</reference>
<dbReference type="InterPro" id="IPR036259">
    <property type="entry name" value="MFS_trans_sf"/>
</dbReference>
<dbReference type="EMBL" id="VCAU01000022">
    <property type="protein sequence ID" value="KAF9890958.1"/>
    <property type="molecule type" value="Genomic_DNA"/>
</dbReference>
<feature type="transmembrane region" description="Helical" evidence="9">
    <location>
        <begin position="340"/>
        <end position="361"/>
    </location>
</feature>
<feature type="transmembrane region" description="Helical" evidence="9">
    <location>
        <begin position="476"/>
        <end position="496"/>
    </location>
</feature>
<dbReference type="SUPFAM" id="SSF103473">
    <property type="entry name" value="MFS general substrate transporter"/>
    <property type="match status" value="1"/>
</dbReference>
<evidence type="ECO:0000256" key="4">
    <source>
        <dbReference type="ARBA" id="ARBA00022692"/>
    </source>
</evidence>
<evidence type="ECO:0000256" key="8">
    <source>
        <dbReference type="SAM" id="MobiDB-lite"/>
    </source>
</evidence>
<dbReference type="CDD" id="cd17323">
    <property type="entry name" value="MFS_Tpo1_MDR_like"/>
    <property type="match status" value="1"/>
</dbReference>
<dbReference type="PROSITE" id="PS50850">
    <property type="entry name" value="MFS"/>
    <property type="match status" value="1"/>
</dbReference>
<sequence length="613" mass="66748">MATSDSLSAEGETVKPSRIPHWRLIIDQGVVTQEIIDHPYAGSGTEDDPFIVTWITNDPRNPMTFGTATKWFYTMTMAWATLAVSLVSSAYTGGLKQILEEFEVSTEVATLGVSIFVVGFAIGPLLWAPMSELWGRQYLFLGSYCGLTVFNSAAAGAKNMESLIIFRFLAGAFGSSPLTNAGGVIADLFPASHRGLAMSVFAAAPFLGPVIGPVAGGFLGLNAGWRWVMGLLAIFAGALWIIGGLVVPETYAPVLLKRRAAKLSKITGKVYKSKVEAEQGKRSLKAAFKTALSRPWILLFREPIVLLLSIYMAIIYGTLYMMFAAFPIVYQQQRGWNQGIAGLAFVGIAVGMMIAVVFTIFDNNRYIKTQAKHDGFAPPEARLPPCLIASIAIPIGLFWFAWTNYPWMHYMASIAAGVPFGFGMVLVFLSLMNYLIDAYTIFAASVLAASSVLRSIFGAVFPLFTTYMYKDLGVHWASSIPAFLALACVPFPFLFYKYGPAIRRKCKYAAESDDFMRKLMEQSGAKAPEETTTETEKEVEVAAEPPAPTTAAAGSTSASSSEVDDLPSSAQFHRTRSMASQVSLHSDGVTSQTVYDANPYDIDRVNTRESFKK</sequence>
<feature type="transmembrane region" description="Helical" evidence="9">
    <location>
        <begin position="382"/>
        <end position="402"/>
    </location>
</feature>
<evidence type="ECO:0000256" key="2">
    <source>
        <dbReference type="ARBA" id="ARBA00022448"/>
    </source>
</evidence>
<dbReference type="PANTHER" id="PTHR23502">
    <property type="entry name" value="MAJOR FACILITATOR SUPERFAMILY"/>
    <property type="match status" value="1"/>
</dbReference>
<evidence type="ECO:0000256" key="1">
    <source>
        <dbReference type="ARBA" id="ARBA00004651"/>
    </source>
</evidence>
<reference evidence="11" key="1">
    <citation type="journal article" date="2019" name="Beilstein J. Org. Chem.">
        <title>Nanangenines: drimane sesquiterpenoids as the dominant metabolite cohort of a novel Australian fungus, Aspergillus nanangensis.</title>
        <authorList>
            <person name="Lacey H.J."/>
            <person name="Gilchrist C.L.M."/>
            <person name="Crombie A."/>
            <person name="Kalaitzis J.A."/>
            <person name="Vuong D."/>
            <person name="Rutledge P.J."/>
            <person name="Turner P."/>
            <person name="Pitt J.I."/>
            <person name="Lacey E."/>
            <person name="Chooi Y.H."/>
            <person name="Piggott A.M."/>
        </authorList>
    </citation>
    <scope>NUCLEOTIDE SEQUENCE</scope>
    <source>
        <strain evidence="11">MST-FP2251</strain>
    </source>
</reference>
<evidence type="ECO:0000313" key="11">
    <source>
        <dbReference type="EMBL" id="KAF9890958.1"/>
    </source>
</evidence>
<feature type="domain" description="Major facilitator superfamily (MFS) profile" evidence="10">
    <location>
        <begin position="73"/>
        <end position="505"/>
    </location>
</feature>
<evidence type="ECO:0000256" key="9">
    <source>
        <dbReference type="SAM" id="Phobius"/>
    </source>
</evidence>
<feature type="transmembrane region" description="Helical" evidence="9">
    <location>
        <begin position="71"/>
        <end position="88"/>
    </location>
</feature>
<feature type="transmembrane region" description="Helical" evidence="9">
    <location>
        <begin position="304"/>
        <end position="328"/>
    </location>
</feature>
<proteinExistence type="inferred from homology"/>
<keyword evidence="6 9" id="KW-0472">Membrane</keyword>
<keyword evidence="2" id="KW-0813">Transport</keyword>
<evidence type="ECO:0000259" key="10">
    <source>
        <dbReference type="PROSITE" id="PS50850"/>
    </source>
</evidence>
<dbReference type="FunFam" id="1.20.1250.20:FF:000266">
    <property type="entry name" value="MFS multidrug transporter, putative"/>
    <property type="match status" value="1"/>
</dbReference>
<feature type="transmembrane region" description="Helical" evidence="9">
    <location>
        <begin position="441"/>
        <end position="464"/>
    </location>
</feature>
<dbReference type="InterPro" id="IPR011701">
    <property type="entry name" value="MFS"/>
</dbReference>
<protein>
    <recommendedName>
        <fullName evidence="10">Major facilitator superfamily (MFS) profile domain-containing protein</fullName>
    </recommendedName>
</protein>
<feature type="compositionally biased region" description="Low complexity" evidence="8">
    <location>
        <begin position="549"/>
        <end position="561"/>
    </location>
</feature>
<dbReference type="Pfam" id="PF07690">
    <property type="entry name" value="MFS_1"/>
    <property type="match status" value="1"/>
</dbReference>
<evidence type="ECO:0000313" key="12">
    <source>
        <dbReference type="Proteomes" id="UP001194746"/>
    </source>
</evidence>
<feature type="transmembrane region" description="Helical" evidence="9">
    <location>
        <begin position="408"/>
        <end position="429"/>
    </location>
</feature>
<dbReference type="AlphaFoldDB" id="A0AAD4CSG2"/>
<dbReference type="GO" id="GO:0022857">
    <property type="term" value="F:transmembrane transporter activity"/>
    <property type="evidence" value="ECO:0007669"/>
    <property type="project" value="InterPro"/>
</dbReference>
<dbReference type="Gene3D" id="1.20.1250.20">
    <property type="entry name" value="MFS general substrate transporter like domains"/>
    <property type="match status" value="1"/>
</dbReference>
<gene>
    <name evidence="11" type="ORF">FE257_005215</name>
</gene>
<keyword evidence="3" id="KW-1003">Cell membrane</keyword>